<name>A0A7R8W3G2_9CRUS</name>
<sequence length="204" mass="22626">MSRRPHFNVHSMLLLAPTDAIVTLSSLPAKKQQLVLPPNVRQPRRVLMYCPEGDVSKSVQRNETERMILINPVAKKPEGGNMNSAKPAARLVEVIPQRGGEDFSIRGTLVGSSIIGSKSRALASKRNPSSPNGEKKSLNFVQRSLVPYFERGGKDSDTTEENKHEIVRYKIAKGDVLYTAAGEDIEFNAYETTSENLRNNEDGY</sequence>
<protein>
    <submittedName>
        <fullName evidence="1">Uncharacterized protein</fullName>
    </submittedName>
</protein>
<gene>
    <name evidence="1" type="ORF">CTOB1V02_LOCUS1030</name>
</gene>
<accession>A0A7R8W3G2</accession>
<proteinExistence type="predicted"/>
<organism evidence="1">
    <name type="scientific">Cyprideis torosa</name>
    <dbReference type="NCBI Taxonomy" id="163714"/>
    <lineage>
        <taxon>Eukaryota</taxon>
        <taxon>Metazoa</taxon>
        <taxon>Ecdysozoa</taxon>
        <taxon>Arthropoda</taxon>
        <taxon>Crustacea</taxon>
        <taxon>Oligostraca</taxon>
        <taxon>Ostracoda</taxon>
        <taxon>Podocopa</taxon>
        <taxon>Podocopida</taxon>
        <taxon>Cytherocopina</taxon>
        <taxon>Cytheroidea</taxon>
        <taxon>Cytherideidae</taxon>
        <taxon>Cyprideis</taxon>
    </lineage>
</organism>
<dbReference type="EMBL" id="OB660141">
    <property type="protein sequence ID" value="CAD7223035.1"/>
    <property type="molecule type" value="Genomic_DNA"/>
</dbReference>
<reference evidence="1" key="1">
    <citation type="submission" date="2020-11" db="EMBL/GenBank/DDBJ databases">
        <authorList>
            <person name="Tran Van P."/>
        </authorList>
    </citation>
    <scope>NUCLEOTIDE SEQUENCE</scope>
</reference>
<evidence type="ECO:0000313" key="1">
    <source>
        <dbReference type="EMBL" id="CAD7223035.1"/>
    </source>
</evidence>
<dbReference type="AlphaFoldDB" id="A0A7R8W3G2"/>